<organism evidence="1 2">
    <name type="scientific">Pontibacillus chungwhensis BH030062</name>
    <dbReference type="NCBI Taxonomy" id="1385513"/>
    <lineage>
        <taxon>Bacteria</taxon>
        <taxon>Bacillati</taxon>
        <taxon>Bacillota</taxon>
        <taxon>Bacilli</taxon>
        <taxon>Bacillales</taxon>
        <taxon>Bacillaceae</taxon>
        <taxon>Pontibacillus</taxon>
    </lineage>
</organism>
<dbReference type="AlphaFoldDB" id="A0A0A2UQV3"/>
<comment type="caution">
    <text evidence="1">The sequence shown here is derived from an EMBL/GenBank/DDBJ whole genome shotgun (WGS) entry which is preliminary data.</text>
</comment>
<keyword evidence="2" id="KW-1185">Reference proteome</keyword>
<dbReference type="InterPro" id="IPR018775">
    <property type="entry name" value="RlaP"/>
</dbReference>
<name>A0A0A2UQV3_9BACI</name>
<reference evidence="1 2" key="1">
    <citation type="submission" date="2013-08" db="EMBL/GenBank/DDBJ databases">
        <title>Genome of Pontibacillus chungwhensis.</title>
        <authorList>
            <person name="Wang Q."/>
            <person name="Wang G."/>
        </authorList>
    </citation>
    <scope>NUCLEOTIDE SEQUENCE [LARGE SCALE GENOMIC DNA]</scope>
    <source>
        <strain evidence="1 2">BH030062</strain>
    </source>
</reference>
<proteinExistence type="predicted"/>
<dbReference type="STRING" id="1385513.N780_05160"/>
<dbReference type="EMBL" id="AVBG01000013">
    <property type="protein sequence ID" value="KGP90314.1"/>
    <property type="molecule type" value="Genomic_DNA"/>
</dbReference>
<evidence type="ECO:0000313" key="2">
    <source>
        <dbReference type="Proteomes" id="UP000030153"/>
    </source>
</evidence>
<dbReference type="PANTHER" id="PTHR34817:SF2">
    <property type="entry name" value="NUCLEOTIDYLTRANSFERASE"/>
    <property type="match status" value="1"/>
</dbReference>
<gene>
    <name evidence="1" type="ORF">N780_05160</name>
</gene>
<accession>A0A0A2UQV3</accession>
<dbReference type="PANTHER" id="PTHR34817">
    <property type="entry name" value="NUCLEOTIDYLTRANSFERASE"/>
    <property type="match status" value="1"/>
</dbReference>
<evidence type="ECO:0000313" key="1">
    <source>
        <dbReference type="EMBL" id="KGP90314.1"/>
    </source>
</evidence>
<evidence type="ECO:0008006" key="3">
    <source>
        <dbReference type="Google" id="ProtNLM"/>
    </source>
</evidence>
<protein>
    <recommendedName>
        <fullName evidence="3">Nucleotidyltransferase</fullName>
    </recommendedName>
</protein>
<dbReference type="eggNOG" id="COG3541">
    <property type="taxonomic scope" value="Bacteria"/>
</dbReference>
<dbReference type="Proteomes" id="UP000030153">
    <property type="component" value="Unassembled WGS sequence"/>
</dbReference>
<dbReference type="Pfam" id="PF10127">
    <property type="entry name" value="RlaP"/>
    <property type="match status" value="1"/>
</dbReference>
<sequence>MCSDEGDVYMVNDKLREIEREYGVKVLYACEAGSRAYGLWNEASDYDVRFIYVHPLDWYLSIDEKRDVIEMPISDQLDLSGWELRKALHLLKKSNPSVLEWLHSDVVYDEDEDFMNTLRNITQTAFKPIPVLHHYHKMAKRNLKELGQENEVAVKKYLNVVRPFLMCSMIMKFGQFPGINVQYIVDQLIHNQHLKEELKYLLEIKTCRPSQTKIDRLSRVDAYIEEQMEEIELYLQDAQGERTSITEELDVFFRNTVKKYEKLE</sequence>